<organism evidence="2 3">
    <name type="scientific">Azospirillum argentinense</name>
    <dbReference type="NCBI Taxonomy" id="2970906"/>
    <lineage>
        <taxon>Bacteria</taxon>
        <taxon>Pseudomonadati</taxon>
        <taxon>Pseudomonadota</taxon>
        <taxon>Alphaproteobacteria</taxon>
        <taxon>Rhodospirillales</taxon>
        <taxon>Azospirillaceae</taxon>
        <taxon>Azospirillum</taxon>
    </lineage>
</organism>
<sequence length="74" mass="7699">MVDFTLPLPGLSPLAGKPVIGRSDDSSFLRHGPRSSTSTASSPSEYGDKAKAGVQLAEGRTSGARKPNGLMEVR</sequence>
<dbReference type="Proteomes" id="UP000236268">
    <property type="component" value="Unassembled WGS sequence"/>
</dbReference>
<accession>A0A2K1FRJ4</accession>
<feature type="compositionally biased region" description="Low complexity" evidence="1">
    <location>
        <begin position="35"/>
        <end position="44"/>
    </location>
</feature>
<reference evidence="2 3" key="1">
    <citation type="submission" date="2018-01" db="EMBL/GenBank/DDBJ databases">
        <title>Whole genome sequence of Azospirillum brasilense REC3 isolated from strawberry roots.</title>
        <authorList>
            <person name="Fontana C.A."/>
            <person name="Salazar S.M."/>
            <person name="Bassi D."/>
            <person name="Puglisi E."/>
            <person name="Lovaisa N.C."/>
            <person name="Toffoli L.M."/>
            <person name="Pedraza R."/>
            <person name="Cocconcelli P.S."/>
        </authorList>
    </citation>
    <scope>NUCLEOTIDE SEQUENCE [LARGE SCALE GENOMIC DNA]</scope>
    <source>
        <strain evidence="2 3">REC3</strain>
        <plasmid evidence="2">p38unnamed</plasmid>
    </source>
</reference>
<gene>
    <name evidence="2" type="ORF">C1S70_30230</name>
</gene>
<proteinExistence type="predicted"/>
<geneLocation type="plasmid" evidence="2">
    <name>p38unnamed</name>
</geneLocation>
<feature type="region of interest" description="Disordered" evidence="1">
    <location>
        <begin position="1"/>
        <end position="74"/>
    </location>
</feature>
<protein>
    <submittedName>
        <fullName evidence="2">Uncharacterized protein</fullName>
    </submittedName>
</protein>
<evidence type="ECO:0000313" key="3">
    <source>
        <dbReference type="Proteomes" id="UP000236268"/>
    </source>
</evidence>
<comment type="caution">
    <text evidence="2">The sequence shown here is derived from an EMBL/GenBank/DDBJ whole genome shotgun (WGS) entry which is preliminary data.</text>
</comment>
<dbReference type="AlphaFoldDB" id="A0A2K1FRJ4"/>
<keyword evidence="2" id="KW-0614">Plasmid</keyword>
<dbReference type="EMBL" id="POWG01000058">
    <property type="protein sequence ID" value="PNQ95168.1"/>
    <property type="molecule type" value="Genomic_DNA"/>
</dbReference>
<name>A0A2K1FRJ4_9PROT</name>
<evidence type="ECO:0000256" key="1">
    <source>
        <dbReference type="SAM" id="MobiDB-lite"/>
    </source>
</evidence>
<evidence type="ECO:0000313" key="2">
    <source>
        <dbReference type="EMBL" id="PNQ95168.1"/>
    </source>
</evidence>